<keyword evidence="13" id="KW-0812">Transmembrane</keyword>
<keyword evidence="6" id="KW-0479">Metal-binding</keyword>
<evidence type="ECO:0000256" key="8">
    <source>
        <dbReference type="ARBA" id="ARBA00022848"/>
    </source>
</evidence>
<dbReference type="Proteomes" id="UP001153737">
    <property type="component" value="Chromosome 4"/>
</dbReference>
<evidence type="ECO:0000256" key="4">
    <source>
        <dbReference type="ARBA" id="ARBA00010617"/>
    </source>
</evidence>
<evidence type="ECO:0000313" key="15">
    <source>
        <dbReference type="Proteomes" id="UP001153737"/>
    </source>
</evidence>
<dbReference type="PANTHER" id="PTHR24292">
    <property type="entry name" value="CYTOCHROME P450"/>
    <property type="match status" value="1"/>
</dbReference>
<comment type="cofactor">
    <cofactor evidence="1">
        <name>heme</name>
        <dbReference type="ChEBI" id="CHEBI:30413"/>
    </cofactor>
</comment>
<evidence type="ECO:0000256" key="7">
    <source>
        <dbReference type="ARBA" id="ARBA00022824"/>
    </source>
</evidence>
<keyword evidence="7" id="KW-0256">Endoplasmic reticulum</keyword>
<keyword evidence="13" id="KW-1133">Transmembrane helix</keyword>
<dbReference type="InterPro" id="IPR036396">
    <property type="entry name" value="Cyt_P450_sf"/>
</dbReference>
<evidence type="ECO:0008006" key="16">
    <source>
        <dbReference type="Google" id="ProtNLM"/>
    </source>
</evidence>
<evidence type="ECO:0000256" key="13">
    <source>
        <dbReference type="SAM" id="Phobius"/>
    </source>
</evidence>
<evidence type="ECO:0000256" key="2">
    <source>
        <dbReference type="ARBA" id="ARBA00004174"/>
    </source>
</evidence>
<evidence type="ECO:0000313" key="14">
    <source>
        <dbReference type="EMBL" id="CAG9821313.1"/>
    </source>
</evidence>
<dbReference type="Gene3D" id="1.10.630.10">
    <property type="entry name" value="Cytochrome P450"/>
    <property type="match status" value="1"/>
</dbReference>
<evidence type="ECO:0000256" key="9">
    <source>
        <dbReference type="ARBA" id="ARBA00023002"/>
    </source>
</evidence>
<dbReference type="InterPro" id="IPR002401">
    <property type="entry name" value="Cyt_P450_E_grp-I"/>
</dbReference>
<proteinExistence type="inferred from homology"/>
<name>A0A9N9SL69_PHACE</name>
<feature type="transmembrane region" description="Helical" evidence="13">
    <location>
        <begin position="20"/>
        <end position="39"/>
    </location>
</feature>
<evidence type="ECO:0000256" key="6">
    <source>
        <dbReference type="ARBA" id="ARBA00022723"/>
    </source>
</evidence>
<evidence type="ECO:0000256" key="11">
    <source>
        <dbReference type="ARBA" id="ARBA00023033"/>
    </source>
</evidence>
<keyword evidence="5" id="KW-0349">Heme</keyword>
<dbReference type="GO" id="GO:0020037">
    <property type="term" value="F:heme binding"/>
    <property type="evidence" value="ECO:0007669"/>
    <property type="project" value="InterPro"/>
</dbReference>
<gene>
    <name evidence="14" type="ORF">PHAECO_LOCUS8310</name>
</gene>
<keyword evidence="8" id="KW-0492">Microsome</keyword>
<dbReference type="GO" id="GO:0016705">
    <property type="term" value="F:oxidoreductase activity, acting on paired donors, with incorporation or reduction of molecular oxygen"/>
    <property type="evidence" value="ECO:0007669"/>
    <property type="project" value="InterPro"/>
</dbReference>
<dbReference type="AlphaFoldDB" id="A0A9N9SL69"/>
<dbReference type="GO" id="GO:0005789">
    <property type="term" value="C:endoplasmic reticulum membrane"/>
    <property type="evidence" value="ECO:0007669"/>
    <property type="project" value="UniProtKB-SubCell"/>
</dbReference>
<evidence type="ECO:0000256" key="5">
    <source>
        <dbReference type="ARBA" id="ARBA00022617"/>
    </source>
</evidence>
<keyword evidence="10" id="KW-0408">Iron</keyword>
<dbReference type="SUPFAM" id="SSF48264">
    <property type="entry name" value="Cytochrome P450"/>
    <property type="match status" value="1"/>
</dbReference>
<dbReference type="InterPro" id="IPR050476">
    <property type="entry name" value="Insect_CytP450_Detox"/>
</dbReference>
<dbReference type="OrthoDB" id="1470350at2759"/>
<comment type="similarity">
    <text evidence="4">Belongs to the cytochrome P450 family.</text>
</comment>
<keyword evidence="15" id="KW-1185">Reference proteome</keyword>
<sequence length="476" mass="55899">MSYCSPASSSFLNYIDESQLFSAIGGITFITLTIFWYILRSYTFFDKHHITARAVRPKAPFGNIKEVINQNTSLYIYLWKYYNKFKRQGNKFGGFFLFLKPGILLVHPALTYKILTDKKLFEDVSRKNQLELEDSKKISKMFDKHALENLILKFENLKSQFIQNIGSDNDPSWCIYNFLVETSCTAFGFKFEKNLKSIVDRMVEEKTSSNLSHYFHLVYPYFVRKQTYKELKIYVQAVIDSRKKNDTREYDVIQNYIDFLNEDVPPDAEKLIIEEILDIFIDNIHQTYSAVSFCLYELASNCEIQLDLIGEIRRFNKANIPINLSNSHQLIYLEAIVKETLRKYPPIPLVTKRPKRDYINAEFDLKLPKSCLVFTSIFGIHHDPSSYLDPESFDPDRFFEDNVKFLKPNTYIPFGVDYRKNIGFSMTLLHIKLCIFTILSSFKVSLTDERKTVKFDTKKLTTFPKEPLPLKFEEIK</sequence>
<reference evidence="14" key="2">
    <citation type="submission" date="2022-10" db="EMBL/GenBank/DDBJ databases">
        <authorList>
            <consortium name="ENA_rothamsted_submissions"/>
            <consortium name="culmorum"/>
            <person name="King R."/>
        </authorList>
    </citation>
    <scope>NUCLEOTIDE SEQUENCE</scope>
</reference>
<accession>A0A9N9SL69</accession>
<dbReference type="InterPro" id="IPR001128">
    <property type="entry name" value="Cyt_P450"/>
</dbReference>
<dbReference type="GO" id="GO:0004497">
    <property type="term" value="F:monooxygenase activity"/>
    <property type="evidence" value="ECO:0007669"/>
    <property type="project" value="UniProtKB-KW"/>
</dbReference>
<dbReference type="PANTHER" id="PTHR24292:SF54">
    <property type="entry name" value="CYP9F3-RELATED"/>
    <property type="match status" value="1"/>
</dbReference>
<protein>
    <recommendedName>
        <fullName evidence="16">Cytochrome P450</fullName>
    </recommendedName>
</protein>
<dbReference type="PRINTS" id="PR00463">
    <property type="entry name" value="EP450I"/>
</dbReference>
<evidence type="ECO:0000256" key="10">
    <source>
        <dbReference type="ARBA" id="ARBA00023004"/>
    </source>
</evidence>
<evidence type="ECO:0000256" key="1">
    <source>
        <dbReference type="ARBA" id="ARBA00001971"/>
    </source>
</evidence>
<dbReference type="EMBL" id="OU896710">
    <property type="protein sequence ID" value="CAG9821313.1"/>
    <property type="molecule type" value="Genomic_DNA"/>
</dbReference>
<dbReference type="GO" id="GO:0005506">
    <property type="term" value="F:iron ion binding"/>
    <property type="evidence" value="ECO:0007669"/>
    <property type="project" value="InterPro"/>
</dbReference>
<evidence type="ECO:0000256" key="3">
    <source>
        <dbReference type="ARBA" id="ARBA00004406"/>
    </source>
</evidence>
<reference evidence="14" key="1">
    <citation type="submission" date="2022-01" db="EMBL/GenBank/DDBJ databases">
        <authorList>
            <person name="King R."/>
        </authorList>
    </citation>
    <scope>NUCLEOTIDE SEQUENCE</scope>
</reference>
<keyword evidence="12 13" id="KW-0472">Membrane</keyword>
<comment type="subcellular location">
    <subcellularLocation>
        <location evidence="3">Endoplasmic reticulum membrane</location>
        <topology evidence="3">Peripheral membrane protein</topology>
    </subcellularLocation>
    <subcellularLocation>
        <location evidence="2">Microsome membrane</location>
        <topology evidence="2">Peripheral membrane protein</topology>
    </subcellularLocation>
</comment>
<organism evidence="14 15">
    <name type="scientific">Phaedon cochleariae</name>
    <name type="common">Mustard beetle</name>
    <dbReference type="NCBI Taxonomy" id="80249"/>
    <lineage>
        <taxon>Eukaryota</taxon>
        <taxon>Metazoa</taxon>
        <taxon>Ecdysozoa</taxon>
        <taxon>Arthropoda</taxon>
        <taxon>Hexapoda</taxon>
        <taxon>Insecta</taxon>
        <taxon>Pterygota</taxon>
        <taxon>Neoptera</taxon>
        <taxon>Endopterygota</taxon>
        <taxon>Coleoptera</taxon>
        <taxon>Polyphaga</taxon>
        <taxon>Cucujiformia</taxon>
        <taxon>Chrysomeloidea</taxon>
        <taxon>Chrysomelidae</taxon>
        <taxon>Chrysomelinae</taxon>
        <taxon>Chrysomelini</taxon>
        <taxon>Phaedon</taxon>
    </lineage>
</organism>
<keyword evidence="11" id="KW-0503">Monooxygenase</keyword>
<feature type="transmembrane region" description="Helical" evidence="13">
    <location>
        <begin position="92"/>
        <end position="110"/>
    </location>
</feature>
<evidence type="ECO:0000256" key="12">
    <source>
        <dbReference type="ARBA" id="ARBA00023136"/>
    </source>
</evidence>
<keyword evidence="9" id="KW-0560">Oxidoreductase</keyword>
<dbReference type="Pfam" id="PF00067">
    <property type="entry name" value="p450"/>
    <property type="match status" value="1"/>
</dbReference>